<sequence>MFTTPIIFSGRVERGEGMARRLGCPTANLAVQEGTVIPALGVYVGETEFASRWYPSLVCVNDGRDGSHLKVEVHLLHRDVDELEGSLLVVRLFEKIRDLLPWEDEDHMSRVITQDLRQADEWFKATAEHRPA</sequence>
<evidence type="ECO:0000256" key="2">
    <source>
        <dbReference type="ARBA" id="ARBA00022630"/>
    </source>
</evidence>
<comment type="caution">
    <text evidence="9">The sequence shown here is derived from an EMBL/GenBank/DDBJ whole genome shotgun (WGS) entry which is preliminary data.</text>
</comment>
<dbReference type="SMART" id="SM00904">
    <property type="entry name" value="Flavokinase"/>
    <property type="match status" value="1"/>
</dbReference>
<proteinExistence type="predicted"/>
<evidence type="ECO:0000313" key="10">
    <source>
        <dbReference type="Proteomes" id="UP000034711"/>
    </source>
</evidence>
<keyword evidence="2" id="KW-0285">Flavoprotein</keyword>
<organism evidence="9 10">
    <name type="scientific">Candidatus Uhrbacteria bacterium GW2011_GWA2_53_10</name>
    <dbReference type="NCBI Taxonomy" id="1618980"/>
    <lineage>
        <taxon>Bacteria</taxon>
        <taxon>Candidatus Uhriibacteriota</taxon>
    </lineage>
</organism>
<dbReference type="SUPFAM" id="SSF82114">
    <property type="entry name" value="Riboflavin kinase-like"/>
    <property type="match status" value="1"/>
</dbReference>
<evidence type="ECO:0000256" key="7">
    <source>
        <dbReference type="ARBA" id="ARBA00047880"/>
    </source>
</evidence>
<dbReference type="GO" id="GO:0008531">
    <property type="term" value="F:riboflavin kinase activity"/>
    <property type="evidence" value="ECO:0007669"/>
    <property type="project" value="UniProtKB-EC"/>
</dbReference>
<evidence type="ECO:0000256" key="1">
    <source>
        <dbReference type="ARBA" id="ARBA00012105"/>
    </source>
</evidence>
<dbReference type="GO" id="GO:0009398">
    <property type="term" value="P:FMN biosynthetic process"/>
    <property type="evidence" value="ECO:0007669"/>
    <property type="project" value="TreeGrafter"/>
</dbReference>
<keyword evidence="4 9" id="KW-0808">Transferase</keyword>
<dbReference type="PANTHER" id="PTHR22749">
    <property type="entry name" value="RIBOFLAVIN KINASE/FMN ADENYLYLTRANSFERASE"/>
    <property type="match status" value="1"/>
</dbReference>
<dbReference type="GO" id="GO:0016779">
    <property type="term" value="F:nucleotidyltransferase activity"/>
    <property type="evidence" value="ECO:0007669"/>
    <property type="project" value="UniProtKB-KW"/>
</dbReference>
<dbReference type="GO" id="GO:0009231">
    <property type="term" value="P:riboflavin biosynthetic process"/>
    <property type="evidence" value="ECO:0007669"/>
    <property type="project" value="InterPro"/>
</dbReference>
<evidence type="ECO:0000259" key="8">
    <source>
        <dbReference type="SMART" id="SM00904"/>
    </source>
</evidence>
<keyword evidence="5" id="KW-0547">Nucleotide-binding</keyword>
<dbReference type="InterPro" id="IPR023465">
    <property type="entry name" value="Riboflavin_kinase_dom_sf"/>
</dbReference>
<dbReference type="Pfam" id="PF01687">
    <property type="entry name" value="Flavokinase"/>
    <property type="match status" value="1"/>
</dbReference>
<keyword evidence="6" id="KW-0067">ATP-binding</keyword>
<dbReference type="GO" id="GO:0005524">
    <property type="term" value="F:ATP binding"/>
    <property type="evidence" value="ECO:0007669"/>
    <property type="project" value="UniProtKB-KW"/>
</dbReference>
<keyword evidence="3" id="KW-0288">FMN</keyword>
<dbReference type="PANTHER" id="PTHR22749:SF6">
    <property type="entry name" value="RIBOFLAVIN KINASE"/>
    <property type="match status" value="1"/>
</dbReference>
<accession>A0A0G1XMI4</accession>
<reference evidence="9 10" key="1">
    <citation type="journal article" date="2015" name="Nature">
        <title>rRNA introns, odd ribosomes, and small enigmatic genomes across a large radiation of phyla.</title>
        <authorList>
            <person name="Brown C.T."/>
            <person name="Hug L.A."/>
            <person name="Thomas B.C."/>
            <person name="Sharon I."/>
            <person name="Castelle C.J."/>
            <person name="Singh A."/>
            <person name="Wilkins M.J."/>
            <person name="Williams K.H."/>
            <person name="Banfield J.F."/>
        </authorList>
    </citation>
    <scope>NUCLEOTIDE SEQUENCE [LARGE SCALE GENOMIC DNA]</scope>
</reference>
<name>A0A0G1XMI4_9BACT</name>
<dbReference type="Proteomes" id="UP000034711">
    <property type="component" value="Unassembled WGS sequence"/>
</dbReference>
<keyword evidence="9" id="KW-0418">Kinase</keyword>
<dbReference type="Gene3D" id="2.40.30.30">
    <property type="entry name" value="Riboflavin kinase-like"/>
    <property type="match status" value="1"/>
</dbReference>
<gene>
    <name evidence="9" type="ORF">UY77_C0037G0004</name>
</gene>
<keyword evidence="9" id="KW-0548">Nucleotidyltransferase</keyword>
<dbReference type="EMBL" id="LCRI01000037">
    <property type="protein sequence ID" value="KKW32085.1"/>
    <property type="molecule type" value="Genomic_DNA"/>
</dbReference>
<protein>
    <recommendedName>
        <fullName evidence="1">riboflavin kinase</fullName>
        <ecNumber evidence="1">2.7.1.26</ecNumber>
    </recommendedName>
</protein>
<dbReference type="AlphaFoldDB" id="A0A0G1XMI4"/>
<evidence type="ECO:0000256" key="3">
    <source>
        <dbReference type="ARBA" id="ARBA00022643"/>
    </source>
</evidence>
<evidence type="ECO:0000256" key="5">
    <source>
        <dbReference type="ARBA" id="ARBA00022741"/>
    </source>
</evidence>
<dbReference type="EC" id="2.7.1.26" evidence="1"/>
<feature type="domain" description="Riboflavin kinase" evidence="8">
    <location>
        <begin position="1"/>
        <end position="124"/>
    </location>
</feature>
<evidence type="ECO:0000256" key="4">
    <source>
        <dbReference type="ARBA" id="ARBA00022679"/>
    </source>
</evidence>
<dbReference type="InterPro" id="IPR023468">
    <property type="entry name" value="Riboflavin_kinase"/>
</dbReference>
<dbReference type="InterPro" id="IPR015865">
    <property type="entry name" value="Riboflavin_kinase_bac/euk"/>
</dbReference>
<evidence type="ECO:0000313" key="9">
    <source>
        <dbReference type="EMBL" id="KKW32085.1"/>
    </source>
</evidence>
<comment type="catalytic activity">
    <reaction evidence="7">
        <text>riboflavin + ATP = FMN + ADP + H(+)</text>
        <dbReference type="Rhea" id="RHEA:14357"/>
        <dbReference type="ChEBI" id="CHEBI:15378"/>
        <dbReference type="ChEBI" id="CHEBI:30616"/>
        <dbReference type="ChEBI" id="CHEBI:57986"/>
        <dbReference type="ChEBI" id="CHEBI:58210"/>
        <dbReference type="ChEBI" id="CHEBI:456216"/>
        <dbReference type="EC" id="2.7.1.26"/>
    </reaction>
</comment>
<evidence type="ECO:0000256" key="6">
    <source>
        <dbReference type="ARBA" id="ARBA00022840"/>
    </source>
</evidence>